<name>A0A9W2UVZ2_PANPR</name>
<evidence type="ECO:0000256" key="3">
    <source>
        <dbReference type="SAM" id="MobiDB-lite"/>
    </source>
</evidence>
<keyword evidence="4" id="KW-1185">Reference proteome</keyword>
<dbReference type="RefSeq" id="XP_053750559.1">
    <property type="nucleotide sequence ID" value="XM_053894584.1"/>
</dbReference>
<dbReference type="GO" id="GO:0035459">
    <property type="term" value="P:vesicle cargo loading"/>
    <property type="evidence" value="ECO:0007669"/>
    <property type="project" value="TreeGrafter"/>
</dbReference>
<proteinExistence type="predicted"/>
<evidence type="ECO:0000313" key="4">
    <source>
        <dbReference type="Proteomes" id="UP001165780"/>
    </source>
</evidence>
<evidence type="ECO:0000256" key="2">
    <source>
        <dbReference type="SAM" id="Coils"/>
    </source>
</evidence>
<feature type="coiled-coil region" evidence="2">
    <location>
        <begin position="57"/>
        <end position="112"/>
    </location>
</feature>
<feature type="compositionally biased region" description="Pro residues" evidence="3">
    <location>
        <begin position="436"/>
        <end position="449"/>
    </location>
</feature>
<sequence>MRSERDANGGTVFCMGPIDCGDSVALCVESQGGCLTLRKPSKAGAHHCECSSGRVNLQQITEKINTVKKENRELAEAISIWEQKINESKIRLQEAERRRNIHSAEAPKLKSQDANGQFEDPELRAVMSTNCELEESKKALEDKCNALRSAKAVEEAKVRQLKEKAGILEEHYEERKVAIEKKLDTMDCELAAVKNQMATAEENLKIATEEIHKCKRQIEQTREQLRQKELTFRHQIAVYEENAQHNWIKTQIWEREMAKERREAAHLKHRLDMMEGKRLLEGYMRQKPMPGRPQTQNPPRREPLAHPEAGVAPVSHNNKHSTKNAEKDKGSVDPWGPPLLTGRFCTPYPRGPPMGYRACPPPEPWWPWGPPRTSLPTPCGPFADPEVAPVSENNTDSKRAKKDTAIMDARGPGPFPGWPCRPYHMDRPSLPAMGCGPPPPPPPAPPPTPFGQLEV</sequence>
<feature type="compositionally biased region" description="Basic and acidic residues" evidence="3">
    <location>
        <begin position="395"/>
        <end position="405"/>
    </location>
</feature>
<feature type="region of interest" description="Disordered" evidence="3">
    <location>
        <begin position="285"/>
        <end position="338"/>
    </location>
</feature>
<feature type="coiled-coil region" evidence="2">
    <location>
        <begin position="137"/>
        <end position="231"/>
    </location>
</feature>
<keyword evidence="1 2" id="KW-0175">Coiled coil</keyword>
<dbReference type="Proteomes" id="UP001165780">
    <property type="component" value="Unplaced"/>
</dbReference>
<dbReference type="PANTHER" id="PTHR23158">
    <property type="entry name" value="MELANOMA INHIBITORY ACTIVITY-RELATED"/>
    <property type="match status" value="1"/>
</dbReference>
<gene>
    <name evidence="5" type="primary">LOC128774882</name>
</gene>
<dbReference type="GO" id="GO:0009306">
    <property type="term" value="P:protein secretion"/>
    <property type="evidence" value="ECO:0007669"/>
    <property type="project" value="TreeGrafter"/>
</dbReference>
<feature type="region of interest" description="Disordered" evidence="3">
    <location>
        <begin position="387"/>
        <end position="455"/>
    </location>
</feature>
<protein>
    <submittedName>
        <fullName evidence="5">Transport and Golgi organization protein 1 homolog</fullName>
    </submittedName>
</protein>
<evidence type="ECO:0000313" key="5">
    <source>
        <dbReference type="RefSeq" id="XP_053750559.1"/>
    </source>
</evidence>
<dbReference type="PANTHER" id="PTHR23158:SF33">
    <property type="entry name" value="TRANSPORT AND GOLGI ORGANIZATION PROTEIN 1"/>
    <property type="match status" value="1"/>
</dbReference>
<dbReference type="GO" id="GO:0070971">
    <property type="term" value="C:endoplasmic reticulum exit site"/>
    <property type="evidence" value="ECO:0007669"/>
    <property type="project" value="TreeGrafter"/>
</dbReference>
<dbReference type="InterPro" id="IPR051500">
    <property type="entry name" value="cTAGE_MIA/OTOR"/>
</dbReference>
<dbReference type="GO" id="GO:0006888">
    <property type="term" value="P:endoplasmic reticulum to Golgi vesicle-mediated transport"/>
    <property type="evidence" value="ECO:0007669"/>
    <property type="project" value="TreeGrafter"/>
</dbReference>
<reference evidence="5" key="1">
    <citation type="submission" date="2025-08" db="UniProtKB">
        <authorList>
            <consortium name="RefSeq"/>
        </authorList>
    </citation>
    <scope>IDENTIFICATION</scope>
    <source>
        <tissue evidence="5">Whole blood</tissue>
    </source>
</reference>
<dbReference type="GeneID" id="128774882"/>
<dbReference type="AlphaFoldDB" id="A0A9W2UVZ2"/>
<dbReference type="GO" id="GO:0005789">
    <property type="term" value="C:endoplasmic reticulum membrane"/>
    <property type="evidence" value="ECO:0007669"/>
    <property type="project" value="TreeGrafter"/>
</dbReference>
<accession>A0A9W2UVZ2</accession>
<evidence type="ECO:0000256" key="1">
    <source>
        <dbReference type="ARBA" id="ARBA00023054"/>
    </source>
</evidence>
<organism evidence="4 5">
    <name type="scientific">Panthera pardus</name>
    <name type="common">Leopard</name>
    <name type="synonym">Felis pardus</name>
    <dbReference type="NCBI Taxonomy" id="9691"/>
    <lineage>
        <taxon>Eukaryota</taxon>
        <taxon>Metazoa</taxon>
        <taxon>Chordata</taxon>
        <taxon>Craniata</taxon>
        <taxon>Vertebrata</taxon>
        <taxon>Euteleostomi</taxon>
        <taxon>Mammalia</taxon>
        <taxon>Eutheria</taxon>
        <taxon>Laurasiatheria</taxon>
        <taxon>Carnivora</taxon>
        <taxon>Feliformia</taxon>
        <taxon>Felidae</taxon>
        <taxon>Pantherinae</taxon>
        <taxon>Panthera</taxon>
    </lineage>
</organism>